<evidence type="ECO:0000256" key="1">
    <source>
        <dbReference type="ARBA" id="ARBA00004123"/>
    </source>
</evidence>
<evidence type="ECO:0000256" key="9">
    <source>
        <dbReference type="SAM" id="MobiDB-lite"/>
    </source>
</evidence>
<proteinExistence type="inferred from homology"/>
<dbReference type="GO" id="GO:0000776">
    <property type="term" value="C:kinetochore"/>
    <property type="evidence" value="ECO:0007669"/>
    <property type="project" value="UniProtKB-KW"/>
</dbReference>
<evidence type="ECO:0000313" key="11">
    <source>
        <dbReference type="Proteomes" id="UP000694906"/>
    </source>
</evidence>
<dbReference type="InterPro" id="IPR008426">
    <property type="entry name" value="CENP-H_C"/>
</dbReference>
<feature type="domain" description="Centromere protein H C-terminal" evidence="10">
    <location>
        <begin position="63"/>
        <end position="261"/>
    </location>
</feature>
<dbReference type="RefSeq" id="XP_012931235.2">
    <property type="nucleotide sequence ID" value="XM_013075781.2"/>
</dbReference>
<keyword evidence="3" id="KW-0158">Chromosome</keyword>
<dbReference type="Proteomes" id="UP000694906">
    <property type="component" value="Unplaced"/>
</dbReference>
<dbReference type="InterPro" id="IPR040034">
    <property type="entry name" value="CENP-H"/>
</dbReference>
<feature type="region of interest" description="Disordered" evidence="9">
    <location>
        <begin position="31"/>
        <end position="54"/>
    </location>
</feature>
<sequence>MGKSGVFPATSDCPWLSLGAAQTVIEQQTEDPPGVAFSDPGGAGGPLQVTGTQEARKEDRMALLFRLRPQTKQLLEYKSIIDANEEKTPEQIIQEKQIEAKVEDLQNKIEEVKIALEIKSLALSKIQLSAELKNDLEKINTGNSVLMDTMKEVLMLNKSVMKLQQESWKLEENLLDIRKKGFQLKQASESKLLEIQTEKNKQKEELASMENSDKIKTMKQSLQREIQIATVIQHVFQNLILGSKVNWAVDPALRETLLELEKDLTMI</sequence>
<dbReference type="GO" id="GO:0007052">
    <property type="term" value="P:mitotic spindle organization"/>
    <property type="evidence" value="ECO:0007669"/>
    <property type="project" value="TreeGrafter"/>
</dbReference>
<keyword evidence="4" id="KW-0995">Kinetochore</keyword>
<dbReference type="GO" id="GO:0005634">
    <property type="term" value="C:nucleus"/>
    <property type="evidence" value="ECO:0007669"/>
    <property type="project" value="UniProtKB-SubCell"/>
</dbReference>
<evidence type="ECO:0000256" key="5">
    <source>
        <dbReference type="ARBA" id="ARBA00023242"/>
    </source>
</evidence>
<keyword evidence="11" id="KW-1185">Reference proteome</keyword>
<comment type="similarity">
    <text evidence="7">Belongs to the CENP-H/MCM16 family.</text>
</comment>
<dbReference type="Pfam" id="PF05837">
    <property type="entry name" value="CENP-H"/>
    <property type="match status" value="1"/>
</dbReference>
<dbReference type="GeneID" id="101698127"/>
<evidence type="ECO:0000259" key="10">
    <source>
        <dbReference type="Pfam" id="PF05837"/>
    </source>
</evidence>
<evidence type="ECO:0000313" key="12">
    <source>
        <dbReference type="RefSeq" id="XP_012931235.2"/>
    </source>
</evidence>
<feature type="coiled-coil region" evidence="8">
    <location>
        <begin position="95"/>
        <end position="122"/>
    </location>
</feature>
<evidence type="ECO:0000256" key="3">
    <source>
        <dbReference type="ARBA" id="ARBA00022454"/>
    </source>
</evidence>
<evidence type="ECO:0000256" key="4">
    <source>
        <dbReference type="ARBA" id="ARBA00022838"/>
    </source>
</evidence>
<reference evidence="12" key="1">
    <citation type="submission" date="2025-08" db="UniProtKB">
        <authorList>
            <consortium name="RefSeq"/>
        </authorList>
    </citation>
    <scope>IDENTIFICATION</scope>
</reference>
<gene>
    <name evidence="12" type="primary">LOC101698127</name>
</gene>
<feature type="coiled-coil region" evidence="8">
    <location>
        <begin position="160"/>
        <end position="212"/>
    </location>
</feature>
<evidence type="ECO:0000256" key="7">
    <source>
        <dbReference type="ARBA" id="ARBA00025735"/>
    </source>
</evidence>
<comment type="subcellular location">
    <subcellularLocation>
        <location evidence="2">Chromosome</location>
        <location evidence="2">Centromere</location>
        <location evidence="2">Kinetochore</location>
    </subcellularLocation>
    <subcellularLocation>
        <location evidence="1">Nucleus</location>
    </subcellularLocation>
</comment>
<organism evidence="11 12">
    <name type="scientific">Heterocephalus glaber</name>
    <name type="common">Naked mole rat</name>
    <dbReference type="NCBI Taxonomy" id="10181"/>
    <lineage>
        <taxon>Eukaryota</taxon>
        <taxon>Metazoa</taxon>
        <taxon>Chordata</taxon>
        <taxon>Craniata</taxon>
        <taxon>Vertebrata</taxon>
        <taxon>Euteleostomi</taxon>
        <taxon>Mammalia</taxon>
        <taxon>Eutheria</taxon>
        <taxon>Euarchontoglires</taxon>
        <taxon>Glires</taxon>
        <taxon>Rodentia</taxon>
        <taxon>Hystricomorpha</taxon>
        <taxon>Bathyergidae</taxon>
        <taxon>Heterocephalus</taxon>
    </lineage>
</organism>
<dbReference type="AlphaFoldDB" id="A0AAX6R2Z0"/>
<dbReference type="PANTHER" id="PTHR48122">
    <property type="entry name" value="CENTROMERE PROTEIN H"/>
    <property type="match status" value="1"/>
</dbReference>
<dbReference type="GO" id="GO:0043515">
    <property type="term" value="F:kinetochore binding"/>
    <property type="evidence" value="ECO:0007669"/>
    <property type="project" value="TreeGrafter"/>
</dbReference>
<dbReference type="GO" id="GO:0051382">
    <property type="term" value="P:kinetochore assembly"/>
    <property type="evidence" value="ECO:0007669"/>
    <property type="project" value="InterPro"/>
</dbReference>
<keyword evidence="8" id="KW-0175">Coiled coil</keyword>
<name>A0AAX6R2Z0_HETGA</name>
<evidence type="ECO:0000256" key="8">
    <source>
        <dbReference type="SAM" id="Coils"/>
    </source>
</evidence>
<accession>A0AAX6R2Z0</accession>
<dbReference type="GO" id="GO:0007059">
    <property type="term" value="P:chromosome segregation"/>
    <property type="evidence" value="ECO:0007669"/>
    <property type="project" value="TreeGrafter"/>
</dbReference>
<dbReference type="PANTHER" id="PTHR48122:SF1">
    <property type="entry name" value="CENTROMERE PROTEIN H"/>
    <property type="match status" value="1"/>
</dbReference>
<dbReference type="KEGG" id="hgl:101698127"/>
<protein>
    <submittedName>
        <fullName evidence="12">Centromere protein H</fullName>
    </submittedName>
</protein>
<evidence type="ECO:0000256" key="2">
    <source>
        <dbReference type="ARBA" id="ARBA00004629"/>
    </source>
</evidence>
<keyword evidence="5" id="KW-0539">Nucleus</keyword>
<keyword evidence="6" id="KW-0137">Centromere</keyword>
<evidence type="ECO:0000256" key="6">
    <source>
        <dbReference type="ARBA" id="ARBA00023328"/>
    </source>
</evidence>